<feature type="transmembrane region" description="Helical" evidence="11">
    <location>
        <begin position="114"/>
        <end position="134"/>
    </location>
</feature>
<gene>
    <name evidence="13" type="primary">LOC107069481</name>
</gene>
<keyword evidence="10 11" id="KW-0472">Membrane</keyword>
<comment type="function">
    <text evidence="11">Mannosyltransferase involved in glycosylphosphatidylinositol-anchor biosynthesis.</text>
</comment>
<sequence length="499" mass="58376">MHAMKKKILYFAIISRMLLLILQFLFNIIFPDHNADAFKSPPDINEHVSNYDITIRFLFNGLIKWDAEYFIHIAKYGYTYENMLAFYPLYPGIIRITAIIIGKIFFVFNVHSSLILAAVLINYLCFIKSVSIFFDLSKLVLKNTNIAYKAAILYCINPASIFFSAAYTETIFAYFTFYTMLESIQNNLFTIVPLGLSTLVRSNGIVNVGFLIYFRFKNIFNALTLETSSKKDHISIIKLCNLIVKKKCMLIVSIFKLLIIVILSFIPFIVLQIYNYMIFCKSELNMSILPKHIVDYARQNNLILQYNGTSSTWCQAQIPMAYSYVQEKYWNIGFLNYYKLKQIPNFILALPILYIMIKCIMEFYSEHKMQFFSLGLVNIKYEKNKIEKKYPAEMFVFVIHGIFLTIFSICFVHIQVSTRLLCSASPLVYWYCALSLSRVVKFDSASDSICKRKQNFLFNSKTLFLFKQNYTIRDKLILLYFLGYTIIGCFMFVNFLPWT</sequence>
<dbReference type="InterPro" id="IPR007315">
    <property type="entry name" value="PIG-V/Gpi18"/>
</dbReference>
<dbReference type="PANTHER" id="PTHR12468">
    <property type="entry name" value="GPI MANNOSYLTRANSFERASE 2"/>
    <property type="match status" value="1"/>
</dbReference>
<feature type="transmembrane region" description="Helical" evidence="11">
    <location>
        <begin position="188"/>
        <end position="214"/>
    </location>
</feature>
<dbReference type="GeneID" id="107069481"/>
<evidence type="ECO:0000313" key="13">
    <source>
        <dbReference type="RefSeq" id="XP_015182311.1"/>
    </source>
</evidence>
<feature type="transmembrane region" description="Helical" evidence="11">
    <location>
        <begin position="476"/>
        <end position="496"/>
    </location>
</feature>
<reference evidence="13" key="1">
    <citation type="submission" date="2025-08" db="UniProtKB">
        <authorList>
            <consortium name="RefSeq"/>
        </authorList>
    </citation>
    <scope>IDENTIFICATION</scope>
    <source>
        <tissue evidence="13">Whole body</tissue>
    </source>
</reference>
<keyword evidence="6 11" id="KW-0808">Transferase</keyword>
<organism evidence="12 13">
    <name type="scientific">Polistes dominula</name>
    <name type="common">European paper wasp</name>
    <name type="synonym">Vespa dominula</name>
    <dbReference type="NCBI Taxonomy" id="743375"/>
    <lineage>
        <taxon>Eukaryota</taxon>
        <taxon>Metazoa</taxon>
        <taxon>Ecdysozoa</taxon>
        <taxon>Arthropoda</taxon>
        <taxon>Hexapoda</taxon>
        <taxon>Insecta</taxon>
        <taxon>Pterygota</taxon>
        <taxon>Neoptera</taxon>
        <taxon>Endopterygota</taxon>
        <taxon>Hymenoptera</taxon>
        <taxon>Apocrita</taxon>
        <taxon>Aculeata</taxon>
        <taxon>Vespoidea</taxon>
        <taxon>Vespidae</taxon>
        <taxon>Polistinae</taxon>
        <taxon>Polistini</taxon>
        <taxon>Polistes</taxon>
    </lineage>
</organism>
<keyword evidence="4 11" id="KW-0337">GPI-anchor biosynthesis</keyword>
<evidence type="ECO:0000256" key="11">
    <source>
        <dbReference type="RuleBase" id="RU363112"/>
    </source>
</evidence>
<evidence type="ECO:0000313" key="12">
    <source>
        <dbReference type="Proteomes" id="UP000694924"/>
    </source>
</evidence>
<evidence type="ECO:0000256" key="1">
    <source>
        <dbReference type="ARBA" id="ARBA00004477"/>
    </source>
</evidence>
<comment type="pathway">
    <text evidence="2 11">Glycolipid biosynthesis; glycosylphosphatidylinositol-anchor biosynthesis.</text>
</comment>
<dbReference type="Proteomes" id="UP000694924">
    <property type="component" value="Unplaced"/>
</dbReference>
<name>A0ABM1IQ24_POLDO</name>
<dbReference type="RefSeq" id="XP_015182311.1">
    <property type="nucleotide sequence ID" value="XM_015326825.1"/>
</dbReference>
<dbReference type="Pfam" id="PF04188">
    <property type="entry name" value="Mannosyl_trans2"/>
    <property type="match status" value="1"/>
</dbReference>
<keyword evidence="5 11" id="KW-0328">Glycosyltransferase</keyword>
<evidence type="ECO:0000256" key="10">
    <source>
        <dbReference type="ARBA" id="ARBA00023136"/>
    </source>
</evidence>
<comment type="subcellular location">
    <subcellularLocation>
        <location evidence="1 11">Endoplasmic reticulum membrane</location>
        <topology evidence="1 11">Multi-pass membrane protein</topology>
    </subcellularLocation>
</comment>
<evidence type="ECO:0000256" key="2">
    <source>
        <dbReference type="ARBA" id="ARBA00004687"/>
    </source>
</evidence>
<accession>A0ABM1IQ24</accession>
<dbReference type="GO" id="GO:0016757">
    <property type="term" value="F:glycosyltransferase activity"/>
    <property type="evidence" value="ECO:0007669"/>
    <property type="project" value="UniProtKB-KW"/>
</dbReference>
<evidence type="ECO:0000256" key="5">
    <source>
        <dbReference type="ARBA" id="ARBA00022676"/>
    </source>
</evidence>
<proteinExistence type="inferred from homology"/>
<evidence type="ECO:0000256" key="8">
    <source>
        <dbReference type="ARBA" id="ARBA00022824"/>
    </source>
</evidence>
<evidence type="ECO:0000256" key="3">
    <source>
        <dbReference type="ARBA" id="ARBA00008698"/>
    </source>
</evidence>
<dbReference type="EC" id="2.4.1.-" evidence="11"/>
<feature type="transmembrane region" description="Helical" evidence="11">
    <location>
        <begin position="248"/>
        <end position="274"/>
    </location>
</feature>
<protein>
    <recommendedName>
        <fullName evidence="11">GPI mannosyltransferase 2</fullName>
        <ecNumber evidence="11">2.4.1.-</ecNumber>
    </recommendedName>
</protein>
<comment type="similarity">
    <text evidence="3 11">Belongs to the PIGV family.</text>
</comment>
<keyword evidence="8 11" id="KW-0256">Endoplasmic reticulum</keyword>
<feature type="transmembrane region" description="Helical" evidence="11">
    <location>
        <begin position="394"/>
        <end position="416"/>
    </location>
</feature>
<feature type="transmembrane region" description="Helical" evidence="11">
    <location>
        <begin position="146"/>
        <end position="168"/>
    </location>
</feature>
<evidence type="ECO:0000256" key="7">
    <source>
        <dbReference type="ARBA" id="ARBA00022692"/>
    </source>
</evidence>
<dbReference type="PANTHER" id="PTHR12468:SF2">
    <property type="entry name" value="GPI MANNOSYLTRANSFERASE 2"/>
    <property type="match status" value="1"/>
</dbReference>
<keyword evidence="9 11" id="KW-1133">Transmembrane helix</keyword>
<feature type="transmembrane region" description="Helical" evidence="11">
    <location>
        <begin position="343"/>
        <end position="364"/>
    </location>
</feature>
<evidence type="ECO:0000256" key="4">
    <source>
        <dbReference type="ARBA" id="ARBA00022502"/>
    </source>
</evidence>
<feature type="transmembrane region" description="Helical" evidence="11">
    <location>
        <begin position="84"/>
        <end position="108"/>
    </location>
</feature>
<evidence type="ECO:0000256" key="6">
    <source>
        <dbReference type="ARBA" id="ARBA00022679"/>
    </source>
</evidence>
<keyword evidence="7 11" id="KW-0812">Transmembrane</keyword>
<keyword evidence="12" id="KW-1185">Reference proteome</keyword>
<evidence type="ECO:0000256" key="9">
    <source>
        <dbReference type="ARBA" id="ARBA00022989"/>
    </source>
</evidence>